<protein>
    <recommendedName>
        <fullName evidence="3">Nitroreductase domain-containing protein</fullName>
    </recommendedName>
</protein>
<proteinExistence type="predicted"/>
<dbReference type="Proteomes" id="UP000243650">
    <property type="component" value="Unassembled WGS sequence"/>
</dbReference>
<dbReference type="GO" id="GO:0016491">
    <property type="term" value="F:oxidoreductase activity"/>
    <property type="evidence" value="ECO:0007669"/>
    <property type="project" value="InterPro"/>
</dbReference>
<dbReference type="Gene3D" id="3.40.109.10">
    <property type="entry name" value="NADH Oxidase"/>
    <property type="match status" value="1"/>
</dbReference>
<sequence>MLTKQEEQVMTAMVEKVMLERMVLRCITTEDVPLSVIQTLWEEASAELQPAVRSGVRLLVFRGESRTYLTEPLLSSMYEHVPEAIRTMYDRIPLHAVVVSRSDEQVPVLRALQSMQEAADSCGLAAVIKQNEYRFPAEWYTEAGIDSSEQLLAVVHTGWYPAATQEEKALFFNKDRKEDSR</sequence>
<dbReference type="InterPro" id="IPR000415">
    <property type="entry name" value="Nitroreductase-like"/>
</dbReference>
<evidence type="ECO:0000313" key="2">
    <source>
        <dbReference type="Proteomes" id="UP000243650"/>
    </source>
</evidence>
<dbReference type="EMBL" id="PVNS01000001">
    <property type="protein sequence ID" value="PRO67073.1"/>
    <property type="molecule type" value="Genomic_DNA"/>
</dbReference>
<reference evidence="1 2" key="1">
    <citation type="submission" date="2018-03" db="EMBL/GenBank/DDBJ databases">
        <title>Bacillus urumqiensis sp. nov., a moderately haloalkaliphilic bacterium isolated from a salt lake.</title>
        <authorList>
            <person name="Zhao B."/>
            <person name="Liao Z."/>
        </authorList>
    </citation>
    <scope>NUCLEOTIDE SEQUENCE [LARGE SCALE GENOMIC DNA]</scope>
    <source>
        <strain evidence="1 2">BZ-SZ-XJ18</strain>
    </source>
</reference>
<gene>
    <name evidence="1" type="ORF">C6I21_00455</name>
</gene>
<dbReference type="AlphaFoldDB" id="A0A2P6MLC8"/>
<evidence type="ECO:0008006" key="3">
    <source>
        <dbReference type="Google" id="ProtNLM"/>
    </source>
</evidence>
<comment type="caution">
    <text evidence="1">The sequence shown here is derived from an EMBL/GenBank/DDBJ whole genome shotgun (WGS) entry which is preliminary data.</text>
</comment>
<dbReference type="SUPFAM" id="SSF55469">
    <property type="entry name" value="FMN-dependent nitroreductase-like"/>
    <property type="match status" value="1"/>
</dbReference>
<organism evidence="1 2">
    <name type="scientific">Alkalicoccus urumqiensis</name>
    <name type="common">Bacillus urumqiensis</name>
    <dbReference type="NCBI Taxonomy" id="1548213"/>
    <lineage>
        <taxon>Bacteria</taxon>
        <taxon>Bacillati</taxon>
        <taxon>Bacillota</taxon>
        <taxon>Bacilli</taxon>
        <taxon>Bacillales</taxon>
        <taxon>Bacillaceae</taxon>
        <taxon>Alkalicoccus</taxon>
    </lineage>
</organism>
<evidence type="ECO:0000313" key="1">
    <source>
        <dbReference type="EMBL" id="PRO67073.1"/>
    </source>
</evidence>
<accession>A0A2P6MLC8</accession>
<dbReference type="RefSeq" id="WP_105957459.1">
    <property type="nucleotide sequence ID" value="NZ_PVNS01000001.1"/>
</dbReference>
<name>A0A2P6MLC8_ALKUR</name>
<keyword evidence="2" id="KW-1185">Reference proteome</keyword>